<gene>
    <name evidence="1" type="ORF">ACN38_g7912</name>
</gene>
<name>A0A0M8NXA1_9EURO</name>
<comment type="caution">
    <text evidence="1">The sequence shown here is derived from an EMBL/GenBank/DDBJ whole genome shotgun (WGS) entry which is preliminary data.</text>
</comment>
<protein>
    <submittedName>
        <fullName evidence="1">Uncharacterized protein</fullName>
    </submittedName>
</protein>
<dbReference type="EMBL" id="LHQQ01000138">
    <property type="protein sequence ID" value="KOS41216.1"/>
    <property type="molecule type" value="Genomic_DNA"/>
</dbReference>
<evidence type="ECO:0000313" key="2">
    <source>
        <dbReference type="Proteomes" id="UP000037696"/>
    </source>
</evidence>
<dbReference type="Proteomes" id="UP000037696">
    <property type="component" value="Unassembled WGS sequence"/>
</dbReference>
<reference evidence="1 2" key="1">
    <citation type="submission" date="2015-08" db="EMBL/GenBank/DDBJ databases">
        <title>Genome sequencing of Penicillium nordicum.</title>
        <authorList>
            <person name="Nguyen H.D."/>
            <person name="Seifert K.A."/>
        </authorList>
    </citation>
    <scope>NUCLEOTIDE SEQUENCE [LARGE SCALE GENOMIC DNA]</scope>
    <source>
        <strain evidence="1 2">DAOMC 185683</strain>
    </source>
</reference>
<dbReference type="OrthoDB" id="10284967at2759"/>
<sequence>MKGTPFVRGTFKKGLRTMKQLVASFLFHYFRNRKNFRLDEWEMLPVNYGMPADLEWRNPIHNAVMTTFGIVVFWQGRGNITLEEGMVR</sequence>
<dbReference type="AlphaFoldDB" id="A0A0M8NXA1"/>
<keyword evidence="2" id="KW-1185">Reference proteome</keyword>
<accession>A0A0M8NXA1</accession>
<evidence type="ECO:0000313" key="1">
    <source>
        <dbReference type="EMBL" id="KOS41216.1"/>
    </source>
</evidence>
<proteinExistence type="predicted"/>
<organism evidence="1 2">
    <name type="scientific">Penicillium nordicum</name>
    <dbReference type="NCBI Taxonomy" id="229535"/>
    <lineage>
        <taxon>Eukaryota</taxon>
        <taxon>Fungi</taxon>
        <taxon>Dikarya</taxon>
        <taxon>Ascomycota</taxon>
        <taxon>Pezizomycotina</taxon>
        <taxon>Eurotiomycetes</taxon>
        <taxon>Eurotiomycetidae</taxon>
        <taxon>Eurotiales</taxon>
        <taxon>Aspergillaceae</taxon>
        <taxon>Penicillium</taxon>
    </lineage>
</organism>